<reference evidence="4" key="1">
    <citation type="submission" date="2023-07" db="EMBL/GenBank/DDBJ databases">
        <title>draft genome sequence of fig (Ficus carica).</title>
        <authorList>
            <person name="Takahashi T."/>
            <person name="Nishimura K."/>
        </authorList>
    </citation>
    <scope>NUCLEOTIDE SEQUENCE</scope>
</reference>
<evidence type="ECO:0000256" key="3">
    <source>
        <dbReference type="SAM" id="SignalP"/>
    </source>
</evidence>
<evidence type="ECO:0000313" key="5">
    <source>
        <dbReference type="Proteomes" id="UP001187192"/>
    </source>
</evidence>
<dbReference type="AlphaFoldDB" id="A0AA88E5M3"/>
<feature type="transmembrane region" description="Helical" evidence="2">
    <location>
        <begin position="111"/>
        <end position="133"/>
    </location>
</feature>
<sequence>MAPHLLVLSLIILANTQVGLALAHSSSETFSNPLAPSPSKLAEPPMAMNNIRKQAKHQSELETTTTTTTKSSGSASSSQTPLQVTTEHSADIHVQNVDLDHKKHHSVDKSVAGGGVILGGLATTFLVAVFCYIRATGRHKNESSSTTSSIAGSPSNV</sequence>
<keyword evidence="3" id="KW-0732">Signal</keyword>
<keyword evidence="2" id="KW-1133">Transmembrane helix</keyword>
<evidence type="ECO:0000313" key="4">
    <source>
        <dbReference type="EMBL" id="GMN68409.1"/>
    </source>
</evidence>
<comment type="caution">
    <text evidence="4">The sequence shown here is derived from an EMBL/GenBank/DDBJ whole genome shotgun (WGS) entry which is preliminary data.</text>
</comment>
<keyword evidence="2" id="KW-0472">Membrane</keyword>
<dbReference type="Gramene" id="FCD_00036526-RA">
    <property type="protein sequence ID" value="FCD_00036526-RA:cds"/>
    <property type="gene ID" value="FCD_00036526"/>
</dbReference>
<feature type="compositionally biased region" description="Low complexity" evidence="1">
    <location>
        <begin position="63"/>
        <end position="80"/>
    </location>
</feature>
<evidence type="ECO:0000256" key="1">
    <source>
        <dbReference type="SAM" id="MobiDB-lite"/>
    </source>
</evidence>
<protein>
    <submittedName>
        <fullName evidence="4">Uncharacterized protein</fullName>
    </submittedName>
</protein>
<feature type="chain" id="PRO_5041740367" evidence="3">
    <location>
        <begin position="22"/>
        <end position="157"/>
    </location>
</feature>
<feature type="region of interest" description="Disordered" evidence="1">
    <location>
        <begin position="53"/>
        <end position="85"/>
    </location>
</feature>
<keyword evidence="5" id="KW-1185">Reference proteome</keyword>
<dbReference type="EMBL" id="BTGU01000608">
    <property type="protein sequence ID" value="GMN68409.1"/>
    <property type="molecule type" value="Genomic_DNA"/>
</dbReference>
<keyword evidence="2" id="KW-0812">Transmembrane</keyword>
<accession>A0AA88E5M3</accession>
<organism evidence="4 5">
    <name type="scientific">Ficus carica</name>
    <name type="common">Common fig</name>
    <dbReference type="NCBI Taxonomy" id="3494"/>
    <lineage>
        <taxon>Eukaryota</taxon>
        <taxon>Viridiplantae</taxon>
        <taxon>Streptophyta</taxon>
        <taxon>Embryophyta</taxon>
        <taxon>Tracheophyta</taxon>
        <taxon>Spermatophyta</taxon>
        <taxon>Magnoliopsida</taxon>
        <taxon>eudicotyledons</taxon>
        <taxon>Gunneridae</taxon>
        <taxon>Pentapetalae</taxon>
        <taxon>rosids</taxon>
        <taxon>fabids</taxon>
        <taxon>Rosales</taxon>
        <taxon>Moraceae</taxon>
        <taxon>Ficeae</taxon>
        <taxon>Ficus</taxon>
    </lineage>
</organism>
<evidence type="ECO:0000256" key="2">
    <source>
        <dbReference type="SAM" id="Phobius"/>
    </source>
</evidence>
<proteinExistence type="predicted"/>
<gene>
    <name evidence="4" type="ORF">TIFTF001_037466</name>
</gene>
<feature type="signal peptide" evidence="3">
    <location>
        <begin position="1"/>
        <end position="21"/>
    </location>
</feature>
<dbReference type="Proteomes" id="UP001187192">
    <property type="component" value="Unassembled WGS sequence"/>
</dbReference>
<dbReference type="PANTHER" id="PTHR34558">
    <property type="entry name" value="EXPRESSED PROTEIN"/>
    <property type="match status" value="1"/>
</dbReference>
<name>A0AA88E5M3_FICCA</name>
<dbReference type="PANTHER" id="PTHR34558:SF9">
    <property type="entry name" value="F3L24.15 PROTEIN"/>
    <property type="match status" value="1"/>
</dbReference>